<sequence>MGDDRAERRQSPYGVSKRARQACGNCRRKKSKCTGEKPACSFCVRLQQDCVYARHQHSPSNHEEDLRGSELATSHGTRLSAIETQLKQMAAAIDDTQPPFSKAILSEGIKLFFSEYYNQPCPLLSELYTFNPETDDPPPSIILYPMLALSMRSSHTYLNEGVSKWELLDRFTRSSWDLFAEAYSAFDFNDEYLLGLCILVQVDAGDGRMERARTQVSLGLQVAQSQGLLSADSLDGLEPIIRTRRQEIVWSLFLLDRMMLGASSRYPSLPSAAFELPLCGNGPTPRNWNPQMQSATSSIVRLHTEANHVQYSVLSLNIKIMSIWENVIVDVTRSPSDTDVPLWRHNSPRASLLTQIMEFETICQMSFHHYSSTGPPTRVLVDPSLRDYFVVWIYFQLVLSVTQCCLNHPFIIYTQTIHHRHVMPITFLQKSYEQSMIYANWVARLLDDIENAHLAVRNPFLGRLVAIAASIHLEYTINQNPKIAVPARMKFERCVNFVKRVAQEWPDMMKTVSGSLSFVPKCM</sequence>
<proteinExistence type="predicted"/>
<dbReference type="GO" id="GO:0000981">
    <property type="term" value="F:DNA-binding transcription factor activity, RNA polymerase II-specific"/>
    <property type="evidence" value="ECO:0007669"/>
    <property type="project" value="InterPro"/>
</dbReference>
<evidence type="ECO:0000313" key="8">
    <source>
        <dbReference type="Proteomes" id="UP000016936"/>
    </source>
</evidence>
<evidence type="ECO:0000259" key="6">
    <source>
        <dbReference type="PROSITE" id="PS50048"/>
    </source>
</evidence>
<keyword evidence="4" id="KW-0804">Transcription</keyword>
<dbReference type="InterPro" id="IPR036864">
    <property type="entry name" value="Zn2-C6_fun-type_DNA-bd_sf"/>
</dbReference>
<dbReference type="InterPro" id="IPR050815">
    <property type="entry name" value="TF_fung"/>
</dbReference>
<accession>M2SPR7</accession>
<dbReference type="OMA" id="ASIHLEY"/>
<dbReference type="SUPFAM" id="SSF57701">
    <property type="entry name" value="Zn2/Cys6 DNA-binding domain"/>
    <property type="match status" value="1"/>
</dbReference>
<dbReference type="HOGENOM" id="CLU_015161_1_1_1"/>
<dbReference type="EMBL" id="KB445582">
    <property type="protein sequence ID" value="EMD87300.1"/>
    <property type="molecule type" value="Genomic_DNA"/>
</dbReference>
<reference evidence="7 8" key="1">
    <citation type="journal article" date="2012" name="PLoS Pathog.">
        <title>Diverse lifestyles and strategies of plant pathogenesis encoded in the genomes of eighteen Dothideomycetes fungi.</title>
        <authorList>
            <person name="Ohm R.A."/>
            <person name="Feau N."/>
            <person name="Henrissat B."/>
            <person name="Schoch C.L."/>
            <person name="Horwitz B.A."/>
            <person name="Barry K.W."/>
            <person name="Condon B.J."/>
            <person name="Copeland A.C."/>
            <person name="Dhillon B."/>
            <person name="Glaser F."/>
            <person name="Hesse C.N."/>
            <person name="Kosti I."/>
            <person name="LaButti K."/>
            <person name="Lindquist E.A."/>
            <person name="Lucas S."/>
            <person name="Salamov A.A."/>
            <person name="Bradshaw R.E."/>
            <person name="Ciuffetti L."/>
            <person name="Hamelin R.C."/>
            <person name="Kema G.H.J."/>
            <person name="Lawrence C."/>
            <person name="Scott J.A."/>
            <person name="Spatafora J.W."/>
            <person name="Turgeon B.G."/>
            <person name="de Wit P.J.G.M."/>
            <person name="Zhong S."/>
            <person name="Goodwin S.B."/>
            <person name="Grigoriev I.V."/>
        </authorList>
    </citation>
    <scope>NUCLEOTIDE SEQUENCE [LARGE SCALE GENOMIC DNA]</scope>
    <source>
        <strain evidence="8">C5 / ATCC 48332 / race O</strain>
    </source>
</reference>
<keyword evidence="2" id="KW-0479">Metal-binding</keyword>
<reference evidence="8" key="2">
    <citation type="journal article" date="2013" name="PLoS Genet.">
        <title>Comparative genome structure, secondary metabolite, and effector coding capacity across Cochliobolus pathogens.</title>
        <authorList>
            <person name="Condon B.J."/>
            <person name="Leng Y."/>
            <person name="Wu D."/>
            <person name="Bushley K.E."/>
            <person name="Ohm R.A."/>
            <person name="Otillar R."/>
            <person name="Martin J."/>
            <person name="Schackwitz W."/>
            <person name="Grimwood J."/>
            <person name="MohdZainudin N."/>
            <person name="Xue C."/>
            <person name="Wang R."/>
            <person name="Manning V.A."/>
            <person name="Dhillon B."/>
            <person name="Tu Z.J."/>
            <person name="Steffenson B.J."/>
            <person name="Salamov A."/>
            <person name="Sun H."/>
            <person name="Lowry S."/>
            <person name="LaButti K."/>
            <person name="Han J."/>
            <person name="Copeland A."/>
            <person name="Lindquist E."/>
            <person name="Barry K."/>
            <person name="Schmutz J."/>
            <person name="Baker S.E."/>
            <person name="Ciuffetti L.M."/>
            <person name="Grigoriev I.V."/>
            <person name="Zhong S."/>
            <person name="Turgeon B.G."/>
        </authorList>
    </citation>
    <scope>NUCLEOTIDE SEQUENCE [LARGE SCALE GENOMIC DNA]</scope>
    <source>
        <strain evidence="8">C5 / ATCC 48332 / race O</strain>
    </source>
</reference>
<organism evidence="7 8">
    <name type="scientific">Cochliobolus heterostrophus (strain C5 / ATCC 48332 / race O)</name>
    <name type="common">Southern corn leaf blight fungus</name>
    <name type="synonym">Bipolaris maydis</name>
    <dbReference type="NCBI Taxonomy" id="701091"/>
    <lineage>
        <taxon>Eukaryota</taxon>
        <taxon>Fungi</taxon>
        <taxon>Dikarya</taxon>
        <taxon>Ascomycota</taxon>
        <taxon>Pezizomycotina</taxon>
        <taxon>Dothideomycetes</taxon>
        <taxon>Pleosporomycetidae</taxon>
        <taxon>Pleosporales</taxon>
        <taxon>Pleosporineae</taxon>
        <taxon>Pleosporaceae</taxon>
        <taxon>Bipolaris</taxon>
    </lineage>
</organism>
<dbReference type="Pfam" id="PF00172">
    <property type="entry name" value="Zn_clus"/>
    <property type="match status" value="1"/>
</dbReference>
<dbReference type="CDD" id="cd12148">
    <property type="entry name" value="fungal_TF_MHR"/>
    <property type="match status" value="1"/>
</dbReference>
<keyword evidence="8" id="KW-1185">Reference proteome</keyword>
<dbReference type="PROSITE" id="PS50048">
    <property type="entry name" value="ZN2_CY6_FUNGAL_2"/>
    <property type="match status" value="1"/>
</dbReference>
<evidence type="ECO:0000256" key="4">
    <source>
        <dbReference type="ARBA" id="ARBA00023163"/>
    </source>
</evidence>
<gene>
    <name evidence="7" type="ORF">COCHEDRAFT_1184151</name>
</gene>
<evidence type="ECO:0000256" key="3">
    <source>
        <dbReference type="ARBA" id="ARBA00023015"/>
    </source>
</evidence>
<dbReference type="SMART" id="SM00066">
    <property type="entry name" value="GAL4"/>
    <property type="match status" value="1"/>
</dbReference>
<dbReference type="Gene3D" id="4.10.240.10">
    <property type="entry name" value="Zn(2)-C6 fungal-type DNA-binding domain"/>
    <property type="match status" value="1"/>
</dbReference>
<evidence type="ECO:0000256" key="2">
    <source>
        <dbReference type="ARBA" id="ARBA00022723"/>
    </source>
</evidence>
<dbReference type="CDD" id="cd00067">
    <property type="entry name" value="GAL4"/>
    <property type="match status" value="1"/>
</dbReference>
<dbReference type="GO" id="GO:0008270">
    <property type="term" value="F:zinc ion binding"/>
    <property type="evidence" value="ECO:0007669"/>
    <property type="project" value="InterPro"/>
</dbReference>
<feature type="domain" description="Zn(2)-C6 fungal-type" evidence="6">
    <location>
        <begin position="22"/>
        <end position="52"/>
    </location>
</feature>
<dbReference type="Proteomes" id="UP000016936">
    <property type="component" value="Unassembled WGS sequence"/>
</dbReference>
<dbReference type="AlphaFoldDB" id="M2SPR7"/>
<dbReference type="GO" id="GO:0005634">
    <property type="term" value="C:nucleus"/>
    <property type="evidence" value="ECO:0007669"/>
    <property type="project" value="UniProtKB-SubCell"/>
</dbReference>
<keyword evidence="3" id="KW-0805">Transcription regulation</keyword>
<dbReference type="PANTHER" id="PTHR47338:SF9">
    <property type="entry name" value="ZN(II)2CYS6 TRANSCRIPTION FACTOR (EUROFUNG)"/>
    <property type="match status" value="1"/>
</dbReference>
<protein>
    <recommendedName>
        <fullName evidence="6">Zn(2)-C6 fungal-type domain-containing protein</fullName>
    </recommendedName>
</protein>
<dbReference type="InterPro" id="IPR001138">
    <property type="entry name" value="Zn2Cys6_DnaBD"/>
</dbReference>
<dbReference type="OrthoDB" id="424974at2759"/>
<dbReference type="PANTHER" id="PTHR47338">
    <property type="entry name" value="ZN(II)2CYS6 TRANSCRIPTION FACTOR (EUROFUNG)-RELATED"/>
    <property type="match status" value="1"/>
</dbReference>
<comment type="subcellular location">
    <subcellularLocation>
        <location evidence="1">Nucleus</location>
    </subcellularLocation>
</comment>
<evidence type="ECO:0000313" key="7">
    <source>
        <dbReference type="EMBL" id="EMD87300.1"/>
    </source>
</evidence>
<dbReference type="PROSITE" id="PS00463">
    <property type="entry name" value="ZN2_CY6_FUNGAL_1"/>
    <property type="match status" value="1"/>
</dbReference>
<evidence type="ECO:0000256" key="5">
    <source>
        <dbReference type="ARBA" id="ARBA00023242"/>
    </source>
</evidence>
<dbReference type="STRING" id="701091.M2SPR7"/>
<keyword evidence="5" id="KW-0539">Nucleus</keyword>
<dbReference type="eggNOG" id="ENOG502SK0H">
    <property type="taxonomic scope" value="Eukaryota"/>
</dbReference>
<name>M2SPR7_COCH5</name>
<evidence type="ECO:0000256" key="1">
    <source>
        <dbReference type="ARBA" id="ARBA00004123"/>
    </source>
</evidence>